<name>J3P165_GAET3</name>
<dbReference type="HOGENOM" id="CLU_2757928_0_0_1"/>
<reference evidence="4" key="4">
    <citation type="journal article" date="2015" name="G3 (Bethesda)">
        <title>Genome sequences of three phytopathogenic species of the Magnaporthaceae family of fungi.</title>
        <authorList>
            <person name="Okagaki L.H."/>
            <person name="Nunes C.C."/>
            <person name="Sailsbery J."/>
            <person name="Clay B."/>
            <person name="Brown D."/>
            <person name="John T."/>
            <person name="Oh Y."/>
            <person name="Young N."/>
            <person name="Fitzgerald M."/>
            <person name="Haas B.J."/>
            <person name="Zeng Q."/>
            <person name="Young S."/>
            <person name="Adiconis X."/>
            <person name="Fan L."/>
            <person name="Levin J.Z."/>
            <person name="Mitchell T.K."/>
            <person name="Okubara P.A."/>
            <person name="Farman M.L."/>
            <person name="Kohn L.M."/>
            <person name="Birren B."/>
            <person name="Ma L.-J."/>
            <person name="Dean R.A."/>
        </authorList>
    </citation>
    <scope>NUCLEOTIDE SEQUENCE</scope>
    <source>
        <strain evidence="4">R3-111a-1</strain>
    </source>
</reference>
<evidence type="ECO:0000256" key="1">
    <source>
        <dbReference type="SAM" id="MobiDB-lite"/>
    </source>
</evidence>
<reference evidence="5" key="1">
    <citation type="submission" date="2010-07" db="EMBL/GenBank/DDBJ databases">
        <title>The genome sequence of Gaeumannomyces graminis var. tritici strain R3-111a-1.</title>
        <authorList>
            <consortium name="The Broad Institute Genome Sequencing Platform"/>
            <person name="Ma L.-J."/>
            <person name="Dead R."/>
            <person name="Young S."/>
            <person name="Zeng Q."/>
            <person name="Koehrsen M."/>
            <person name="Alvarado L."/>
            <person name="Berlin A."/>
            <person name="Chapman S.B."/>
            <person name="Chen Z."/>
            <person name="Freedman E."/>
            <person name="Gellesch M."/>
            <person name="Goldberg J."/>
            <person name="Griggs A."/>
            <person name="Gujja S."/>
            <person name="Heilman E.R."/>
            <person name="Heiman D."/>
            <person name="Hepburn T."/>
            <person name="Howarth C."/>
            <person name="Jen D."/>
            <person name="Larson L."/>
            <person name="Mehta T."/>
            <person name="Neiman D."/>
            <person name="Pearson M."/>
            <person name="Roberts A."/>
            <person name="Saif S."/>
            <person name="Shea T."/>
            <person name="Shenoy N."/>
            <person name="Sisk P."/>
            <person name="Stolte C."/>
            <person name="Sykes S."/>
            <person name="Walk T."/>
            <person name="White J."/>
            <person name="Yandava C."/>
            <person name="Haas B."/>
            <person name="Nusbaum C."/>
            <person name="Birren B."/>
        </authorList>
    </citation>
    <scope>NUCLEOTIDE SEQUENCE [LARGE SCALE GENOMIC DNA]</scope>
    <source>
        <strain evidence="5">R3-111a-1</strain>
    </source>
</reference>
<protein>
    <submittedName>
        <fullName evidence="3 4">Uncharacterized protein</fullName>
    </submittedName>
</protein>
<dbReference type="Proteomes" id="UP000006039">
    <property type="component" value="Unassembled WGS sequence"/>
</dbReference>
<dbReference type="VEuPathDB" id="FungiDB:GGTG_07262"/>
<feature type="transmembrane region" description="Helical" evidence="2">
    <location>
        <begin position="15"/>
        <end position="34"/>
    </location>
</feature>
<keyword evidence="2" id="KW-1133">Transmembrane helix</keyword>
<evidence type="ECO:0000313" key="4">
    <source>
        <dbReference type="EnsemblFungi" id="EJT77350"/>
    </source>
</evidence>
<dbReference type="EMBL" id="GL385397">
    <property type="protein sequence ID" value="EJT77350.1"/>
    <property type="molecule type" value="Genomic_DNA"/>
</dbReference>
<evidence type="ECO:0000313" key="5">
    <source>
        <dbReference type="Proteomes" id="UP000006039"/>
    </source>
</evidence>
<keyword evidence="5" id="KW-1185">Reference proteome</keyword>
<evidence type="ECO:0000256" key="2">
    <source>
        <dbReference type="SAM" id="Phobius"/>
    </source>
</evidence>
<reference evidence="4" key="5">
    <citation type="submission" date="2018-04" db="UniProtKB">
        <authorList>
            <consortium name="EnsemblFungi"/>
        </authorList>
    </citation>
    <scope>IDENTIFICATION</scope>
    <source>
        <strain evidence="4">R3-111a-1</strain>
    </source>
</reference>
<accession>J3P165</accession>
<dbReference type="GeneID" id="20347720"/>
<reference evidence="3" key="3">
    <citation type="submission" date="2010-09" db="EMBL/GenBank/DDBJ databases">
        <title>Annotation of Gaeumannomyces graminis var. tritici R3-111a-1.</title>
        <authorList>
            <consortium name="The Broad Institute Genome Sequencing Platform"/>
            <person name="Ma L.-J."/>
            <person name="Dead R."/>
            <person name="Young S.K."/>
            <person name="Zeng Q."/>
            <person name="Gargeya S."/>
            <person name="Fitzgerald M."/>
            <person name="Haas B."/>
            <person name="Abouelleil A."/>
            <person name="Alvarado L."/>
            <person name="Arachchi H.M."/>
            <person name="Berlin A."/>
            <person name="Brown A."/>
            <person name="Chapman S.B."/>
            <person name="Chen Z."/>
            <person name="Dunbar C."/>
            <person name="Freedman E."/>
            <person name="Gearin G."/>
            <person name="Gellesch M."/>
            <person name="Goldberg J."/>
            <person name="Griggs A."/>
            <person name="Gujja S."/>
            <person name="Heiman D."/>
            <person name="Howarth C."/>
            <person name="Larson L."/>
            <person name="Lui A."/>
            <person name="MacDonald P.J.P."/>
            <person name="Mehta T."/>
            <person name="Montmayeur A."/>
            <person name="Murphy C."/>
            <person name="Neiman D."/>
            <person name="Pearson M."/>
            <person name="Priest M."/>
            <person name="Roberts A."/>
            <person name="Saif S."/>
            <person name="Shea T."/>
            <person name="Shenoy N."/>
            <person name="Sisk P."/>
            <person name="Stolte C."/>
            <person name="Sykes S."/>
            <person name="Yandava C."/>
            <person name="Wortman J."/>
            <person name="Nusbaum C."/>
            <person name="Birren B."/>
        </authorList>
    </citation>
    <scope>NUCLEOTIDE SEQUENCE</scope>
    <source>
        <strain evidence="3">R3-111a-1</strain>
    </source>
</reference>
<reference evidence="3" key="2">
    <citation type="submission" date="2010-07" db="EMBL/GenBank/DDBJ databases">
        <authorList>
            <consortium name="The Broad Institute Genome Sequencing Platform"/>
            <consortium name="Broad Institute Genome Sequencing Center for Infectious Disease"/>
            <person name="Ma L.-J."/>
            <person name="Dead R."/>
            <person name="Young S."/>
            <person name="Zeng Q."/>
            <person name="Koehrsen M."/>
            <person name="Alvarado L."/>
            <person name="Berlin A."/>
            <person name="Chapman S.B."/>
            <person name="Chen Z."/>
            <person name="Freedman E."/>
            <person name="Gellesch M."/>
            <person name="Goldberg J."/>
            <person name="Griggs A."/>
            <person name="Gujja S."/>
            <person name="Heilman E.R."/>
            <person name="Heiman D."/>
            <person name="Hepburn T."/>
            <person name="Howarth C."/>
            <person name="Jen D."/>
            <person name="Larson L."/>
            <person name="Mehta T."/>
            <person name="Neiman D."/>
            <person name="Pearson M."/>
            <person name="Roberts A."/>
            <person name="Saif S."/>
            <person name="Shea T."/>
            <person name="Shenoy N."/>
            <person name="Sisk P."/>
            <person name="Stolte C."/>
            <person name="Sykes S."/>
            <person name="Walk T."/>
            <person name="White J."/>
            <person name="Yandava C."/>
            <person name="Haas B."/>
            <person name="Nusbaum C."/>
            <person name="Birren B."/>
        </authorList>
    </citation>
    <scope>NUCLEOTIDE SEQUENCE</scope>
    <source>
        <strain evidence="3">R3-111a-1</strain>
    </source>
</reference>
<dbReference type="RefSeq" id="XP_009223350.1">
    <property type="nucleotide sequence ID" value="XM_009225086.1"/>
</dbReference>
<keyword evidence="2" id="KW-0812">Transmembrane</keyword>
<feature type="region of interest" description="Disordered" evidence="1">
    <location>
        <begin position="43"/>
        <end position="70"/>
    </location>
</feature>
<organism evidence="3">
    <name type="scientific">Gaeumannomyces tritici (strain R3-111a-1)</name>
    <name type="common">Wheat and barley take-all root rot fungus</name>
    <name type="synonym">Gaeumannomyces graminis var. tritici</name>
    <dbReference type="NCBI Taxonomy" id="644352"/>
    <lineage>
        <taxon>Eukaryota</taxon>
        <taxon>Fungi</taxon>
        <taxon>Dikarya</taxon>
        <taxon>Ascomycota</taxon>
        <taxon>Pezizomycotina</taxon>
        <taxon>Sordariomycetes</taxon>
        <taxon>Sordariomycetidae</taxon>
        <taxon>Magnaporthales</taxon>
        <taxon>Magnaporthaceae</taxon>
        <taxon>Gaeumannomyces</taxon>
    </lineage>
</organism>
<gene>
    <name evidence="4" type="primary">20347720</name>
    <name evidence="3" type="ORF">GGTG_07262</name>
</gene>
<sequence>MWGNEGFQQQQRPGLALALPILSYFVPLSAPFILNPRTHFGTTTTARVSPRRNDTGVSASTLQCGGAQDL</sequence>
<dbReference type="AlphaFoldDB" id="J3P165"/>
<proteinExistence type="predicted"/>
<evidence type="ECO:0000313" key="3">
    <source>
        <dbReference type="EMBL" id="EJT77350.1"/>
    </source>
</evidence>
<dbReference type="EnsemblFungi" id="EJT77350">
    <property type="protein sequence ID" value="EJT77350"/>
    <property type="gene ID" value="GGTG_07262"/>
</dbReference>
<keyword evidence="2" id="KW-0472">Membrane</keyword>